<evidence type="ECO:0000259" key="6">
    <source>
        <dbReference type="Pfam" id="PF00483"/>
    </source>
</evidence>
<dbReference type="SUPFAM" id="SSF51161">
    <property type="entry name" value="Trimeric LpxA-like enzymes"/>
    <property type="match status" value="1"/>
</dbReference>
<dbReference type="InterPro" id="IPR056764">
    <property type="entry name" value="LbH_EIF2B3/5"/>
</dbReference>
<dbReference type="PATRIC" id="fig|29343.3.peg.956"/>
<comment type="subcellular location">
    <subcellularLocation>
        <location evidence="1">Cytoplasm</location>
        <location evidence="1">Cytosol</location>
    </subcellularLocation>
</comment>
<evidence type="ECO:0000256" key="1">
    <source>
        <dbReference type="ARBA" id="ARBA00004514"/>
    </source>
</evidence>
<feature type="domain" description="Nucleotidyl transferase" evidence="6">
    <location>
        <begin position="2"/>
        <end position="232"/>
    </location>
</feature>
<evidence type="ECO:0000313" key="9">
    <source>
        <dbReference type="Proteomes" id="UP000032431"/>
    </source>
</evidence>
<name>A0A078KNH0_9FIRM</name>
<dbReference type="OrthoDB" id="9801899at2"/>
<gene>
    <name evidence="8" type="ORF">CCDG5_0904</name>
</gene>
<dbReference type="Gene3D" id="3.90.550.10">
    <property type="entry name" value="Spore Coat Polysaccharide Biosynthesis Protein SpsA, Chain A"/>
    <property type="match status" value="1"/>
</dbReference>
<dbReference type="FunFam" id="3.90.550.10:FF:000013">
    <property type="entry name" value="mannose-1-phosphate guanyltransferase beta"/>
    <property type="match status" value="1"/>
</dbReference>
<dbReference type="Gene3D" id="2.160.10.10">
    <property type="entry name" value="Hexapeptide repeat proteins"/>
    <property type="match status" value="1"/>
</dbReference>
<dbReference type="InterPro" id="IPR029044">
    <property type="entry name" value="Nucleotide-diphossugar_trans"/>
</dbReference>
<evidence type="ECO:0000256" key="4">
    <source>
        <dbReference type="ARBA" id="ARBA00022679"/>
    </source>
</evidence>
<evidence type="ECO:0000259" key="7">
    <source>
        <dbReference type="Pfam" id="PF25084"/>
    </source>
</evidence>
<dbReference type="STRING" id="29343.CCDG5_0904"/>
<proteinExistence type="predicted"/>
<dbReference type="HOGENOM" id="CLU_029499_0_2_9"/>
<dbReference type="Pfam" id="PF00483">
    <property type="entry name" value="NTP_transferase"/>
    <property type="match status" value="1"/>
</dbReference>
<dbReference type="Pfam" id="PF25084">
    <property type="entry name" value="LbH_EIF2B"/>
    <property type="match status" value="1"/>
</dbReference>
<dbReference type="InterPro" id="IPR005835">
    <property type="entry name" value="NTP_transferase_dom"/>
</dbReference>
<dbReference type="SUPFAM" id="SSF53448">
    <property type="entry name" value="Nucleotide-diphospho-sugar transferases"/>
    <property type="match status" value="1"/>
</dbReference>
<dbReference type="EMBL" id="LM995447">
    <property type="protein sequence ID" value="CDZ24023.1"/>
    <property type="molecule type" value="Genomic_DNA"/>
</dbReference>
<keyword evidence="3" id="KW-0396">Initiation factor</keyword>
<dbReference type="Proteomes" id="UP000032431">
    <property type="component" value="Chromosome I"/>
</dbReference>
<dbReference type="InterPro" id="IPR011004">
    <property type="entry name" value="Trimer_LpxA-like_sf"/>
</dbReference>
<dbReference type="GO" id="GO:0016740">
    <property type="term" value="F:transferase activity"/>
    <property type="evidence" value="ECO:0007669"/>
    <property type="project" value="UniProtKB-KW"/>
</dbReference>
<keyword evidence="4 8" id="KW-0808">Transferase</keyword>
<keyword evidence="2" id="KW-0963">Cytoplasm</keyword>
<organism evidence="8 9">
    <name type="scientific">[Clostridium] cellulosi</name>
    <dbReference type="NCBI Taxonomy" id="29343"/>
    <lineage>
        <taxon>Bacteria</taxon>
        <taxon>Bacillati</taxon>
        <taxon>Bacillota</taxon>
        <taxon>Clostridia</taxon>
        <taxon>Eubacteriales</taxon>
        <taxon>Oscillospiraceae</taxon>
        <taxon>Oscillospiraceae incertae sedis</taxon>
    </lineage>
</organism>
<dbReference type="InterPro" id="IPR050486">
    <property type="entry name" value="Mannose-1P_guanyltransferase"/>
</dbReference>
<dbReference type="CDD" id="cd04181">
    <property type="entry name" value="NTP_transferase"/>
    <property type="match status" value="1"/>
</dbReference>
<accession>A0A078KNH0</accession>
<feature type="domain" description="EIF2B subunit epsilon/gamma LbH" evidence="7">
    <location>
        <begin position="248"/>
        <end position="332"/>
    </location>
</feature>
<evidence type="ECO:0000256" key="5">
    <source>
        <dbReference type="ARBA" id="ARBA00022917"/>
    </source>
</evidence>
<evidence type="ECO:0000256" key="3">
    <source>
        <dbReference type="ARBA" id="ARBA00022540"/>
    </source>
</evidence>
<dbReference type="AlphaFoldDB" id="A0A078KNH0"/>
<dbReference type="PANTHER" id="PTHR22572">
    <property type="entry name" value="SUGAR-1-PHOSPHATE GUANYL TRANSFERASE"/>
    <property type="match status" value="1"/>
</dbReference>
<protein>
    <submittedName>
        <fullName evidence="8">Nucleotidyl transferase</fullName>
    </submittedName>
</protein>
<keyword evidence="9" id="KW-1185">Reference proteome</keyword>
<sequence length="349" mass="39208">MKALFLVGGKGTRLRPLTEKLPKPMVPVMGVPLLQRNFDRLKTFGIQEIVLSTCYKPECIEQYFGSGANYGLQIHYVSEDLPLGTGGAIKNAERYFDKEPFFIFNADIISDINFGEMLRFHKRKNADVTIAVTRVDNPSAYGVIEYDDHDYAITFREKPKPHEVVSHYINAGVYIFNPQILKHIPAGRPVSVEREVFPKLLEKGKRIAVYKGCNYWLDLGTPEKYMQAHMDAFQGLYRIDEADFEKEPIYGRFNAKISGKAILRGPVYLGKDVRIEAGAIVGPNAVIGDRCCIGKKCRIENSILWNDVTVENGVEIIDSIVADECRVGLSTSYEKVIFAGDASKRLAIS</sequence>
<evidence type="ECO:0000313" key="8">
    <source>
        <dbReference type="EMBL" id="CDZ24023.1"/>
    </source>
</evidence>
<reference evidence="9" key="1">
    <citation type="submission" date="2014-07" db="EMBL/GenBank/DDBJ databases">
        <authorList>
            <person name="Wibberg D."/>
        </authorList>
    </citation>
    <scope>NUCLEOTIDE SEQUENCE [LARGE SCALE GENOMIC DNA]</scope>
    <source>
        <strain evidence="9">DG5</strain>
    </source>
</reference>
<dbReference type="KEGG" id="ccel:CCDG5_0904"/>
<evidence type="ECO:0000256" key="2">
    <source>
        <dbReference type="ARBA" id="ARBA00022490"/>
    </source>
</evidence>
<keyword evidence="5" id="KW-0648">Protein biosynthesis</keyword>